<dbReference type="Gene3D" id="1.10.150.50">
    <property type="entry name" value="Transcription Factor, Ets-1"/>
    <property type="match status" value="1"/>
</dbReference>
<dbReference type="PROSITE" id="PS50105">
    <property type="entry name" value="SAM_DOMAIN"/>
    <property type="match status" value="1"/>
</dbReference>
<feature type="compositionally biased region" description="Basic and acidic residues" evidence="2">
    <location>
        <begin position="144"/>
        <end position="165"/>
    </location>
</feature>
<keyword evidence="5" id="KW-1185">Reference proteome</keyword>
<dbReference type="FunFam" id="1.10.150.50:FF:000077">
    <property type="entry name" value="DDHD domain-containing 2"/>
    <property type="match status" value="1"/>
</dbReference>
<dbReference type="SMART" id="SM00454">
    <property type="entry name" value="SAM"/>
    <property type="match status" value="1"/>
</dbReference>
<organism evidence="4 5">
    <name type="scientific">Panicum virgatum</name>
    <name type="common">Blackwell switchgrass</name>
    <dbReference type="NCBI Taxonomy" id="38727"/>
    <lineage>
        <taxon>Eukaryota</taxon>
        <taxon>Viridiplantae</taxon>
        <taxon>Streptophyta</taxon>
        <taxon>Embryophyta</taxon>
        <taxon>Tracheophyta</taxon>
        <taxon>Spermatophyta</taxon>
        <taxon>Magnoliopsida</taxon>
        <taxon>Liliopsida</taxon>
        <taxon>Poales</taxon>
        <taxon>Poaceae</taxon>
        <taxon>PACMAD clade</taxon>
        <taxon>Panicoideae</taxon>
        <taxon>Panicodae</taxon>
        <taxon>Paniceae</taxon>
        <taxon>Panicinae</taxon>
        <taxon>Panicum</taxon>
        <taxon>Panicum sect. Hiantes</taxon>
    </lineage>
</organism>
<dbReference type="AlphaFoldDB" id="A0A8T0QFX3"/>
<keyword evidence="1" id="KW-0677">Repeat</keyword>
<feature type="compositionally biased region" description="Basic and acidic residues" evidence="2">
    <location>
        <begin position="216"/>
        <end position="228"/>
    </location>
</feature>
<gene>
    <name evidence="4" type="ORF">PVAP13_7KG195000</name>
</gene>
<evidence type="ECO:0000256" key="1">
    <source>
        <dbReference type="ARBA" id="ARBA00022737"/>
    </source>
</evidence>
<dbReference type="Pfam" id="PF00536">
    <property type="entry name" value="SAM_1"/>
    <property type="match status" value="1"/>
</dbReference>
<evidence type="ECO:0000259" key="3">
    <source>
        <dbReference type="PROSITE" id="PS50105"/>
    </source>
</evidence>
<dbReference type="SUPFAM" id="SSF47769">
    <property type="entry name" value="SAM/Pointed domain"/>
    <property type="match status" value="1"/>
</dbReference>
<feature type="compositionally biased region" description="Basic and acidic residues" evidence="2">
    <location>
        <begin position="86"/>
        <end position="103"/>
    </location>
</feature>
<dbReference type="Proteomes" id="UP000823388">
    <property type="component" value="Chromosome 7K"/>
</dbReference>
<dbReference type="EMBL" id="CM029049">
    <property type="protein sequence ID" value="KAG2572643.1"/>
    <property type="molecule type" value="Genomic_DNA"/>
</dbReference>
<sequence>MLWSLAEESLDLLQLYYLLVSSACLERNKRELLLCAYVVVKRRAISDVTNDDEMPLSGKKRSMRERLGSNVTDSDFYESRHRNKRQQTESDSSHGDDGSDCQVGKDDLRLKLMRKGLLQRSNGGAEQNGVDLREKLSRNQKNLSRYDARGHAPESRARYDMRDNPPELRFRYSSREDVLGSRPSAVVSRVPSARSVDDLLKMESSRKPYSSWATDGLRHRSPERHTSIRGDASPPRAYDQIRSLPSLRSVGSSRPQSFITRDAHDTSRAQPYPGKSTISADAVQRANGITSSSSALPTAPVVKEVPQTVTELLSSLGLEKYLVLFQAEEVDMAALRQMGESDLKDMGVPMGPRKKILLAIGPQSKSRQR</sequence>
<name>A0A8T0QFX3_PANVG</name>
<dbReference type="PANTHER" id="PTHR10627:SF75">
    <property type="entry name" value="OS04G0465000 PROTEIN"/>
    <property type="match status" value="1"/>
</dbReference>
<dbReference type="PANTHER" id="PTHR10627">
    <property type="entry name" value="SCP160"/>
    <property type="match status" value="1"/>
</dbReference>
<feature type="domain" description="SAM" evidence="3">
    <location>
        <begin position="304"/>
        <end position="358"/>
    </location>
</feature>
<feature type="region of interest" description="Disordered" evidence="2">
    <location>
        <begin position="205"/>
        <end position="237"/>
    </location>
</feature>
<feature type="region of interest" description="Disordered" evidence="2">
    <location>
        <begin position="50"/>
        <end position="103"/>
    </location>
</feature>
<evidence type="ECO:0000256" key="2">
    <source>
        <dbReference type="SAM" id="MobiDB-lite"/>
    </source>
</evidence>
<comment type="caution">
    <text evidence="4">The sequence shown here is derived from an EMBL/GenBank/DDBJ whole genome shotgun (WGS) entry which is preliminary data.</text>
</comment>
<proteinExistence type="predicted"/>
<dbReference type="InterPro" id="IPR001660">
    <property type="entry name" value="SAM"/>
</dbReference>
<reference evidence="4" key="1">
    <citation type="submission" date="2020-05" db="EMBL/GenBank/DDBJ databases">
        <title>WGS assembly of Panicum virgatum.</title>
        <authorList>
            <person name="Lovell J.T."/>
            <person name="Jenkins J."/>
            <person name="Shu S."/>
            <person name="Juenger T.E."/>
            <person name="Schmutz J."/>
        </authorList>
    </citation>
    <scope>NUCLEOTIDE SEQUENCE</scope>
    <source>
        <strain evidence="4">AP13</strain>
    </source>
</reference>
<dbReference type="InterPro" id="IPR013761">
    <property type="entry name" value="SAM/pointed_sf"/>
</dbReference>
<protein>
    <recommendedName>
        <fullName evidence="3">SAM domain-containing protein</fullName>
    </recommendedName>
</protein>
<evidence type="ECO:0000313" key="4">
    <source>
        <dbReference type="EMBL" id="KAG2572643.1"/>
    </source>
</evidence>
<evidence type="ECO:0000313" key="5">
    <source>
        <dbReference type="Proteomes" id="UP000823388"/>
    </source>
</evidence>
<accession>A0A8T0QFX3</accession>
<feature type="region of interest" description="Disordered" evidence="2">
    <location>
        <begin position="138"/>
        <end position="165"/>
    </location>
</feature>